<name>A0ABS7Z4T4_9SPHI</name>
<keyword evidence="1" id="KW-0472">Membrane</keyword>
<gene>
    <name evidence="2" type="ORF">IPZ78_08615</name>
</gene>
<dbReference type="Proteomes" id="UP001165302">
    <property type="component" value="Unassembled WGS sequence"/>
</dbReference>
<feature type="transmembrane region" description="Helical" evidence="1">
    <location>
        <begin position="16"/>
        <end position="35"/>
    </location>
</feature>
<sequence length="114" mass="12055">MEKKQINLGEVSQGKTVAIVSYLTIIGLIVALVMNNKQPTSLGRFHIRQSIGVTVLGIAIGFLTYIPGIGGIISTVGGIILLIALILGIVSAVKSEEKGLPVVGSFFQSWFSMI</sequence>
<organism evidence="2 3">
    <name type="scientific">Sphingobacterium bovistauri</name>
    <dbReference type="NCBI Taxonomy" id="2781959"/>
    <lineage>
        <taxon>Bacteria</taxon>
        <taxon>Pseudomonadati</taxon>
        <taxon>Bacteroidota</taxon>
        <taxon>Sphingobacteriia</taxon>
        <taxon>Sphingobacteriales</taxon>
        <taxon>Sphingobacteriaceae</taxon>
        <taxon>Sphingobacterium</taxon>
    </lineage>
</organism>
<protein>
    <recommendedName>
        <fullName evidence="4">Chloroplast import component protein (Tic20)</fullName>
    </recommendedName>
</protein>
<dbReference type="RefSeq" id="WP_225552729.1">
    <property type="nucleotide sequence ID" value="NZ_JADEYP010000013.1"/>
</dbReference>
<evidence type="ECO:0008006" key="4">
    <source>
        <dbReference type="Google" id="ProtNLM"/>
    </source>
</evidence>
<feature type="transmembrane region" description="Helical" evidence="1">
    <location>
        <begin position="72"/>
        <end position="93"/>
    </location>
</feature>
<keyword evidence="1" id="KW-1133">Transmembrane helix</keyword>
<feature type="transmembrane region" description="Helical" evidence="1">
    <location>
        <begin position="47"/>
        <end position="66"/>
    </location>
</feature>
<dbReference type="EMBL" id="JADEYP010000013">
    <property type="protein sequence ID" value="MCA5005213.1"/>
    <property type="molecule type" value="Genomic_DNA"/>
</dbReference>
<comment type="caution">
    <text evidence="2">The sequence shown here is derived from an EMBL/GenBank/DDBJ whole genome shotgun (WGS) entry which is preliminary data.</text>
</comment>
<reference evidence="2" key="1">
    <citation type="submission" date="2020-10" db="EMBL/GenBank/DDBJ databases">
        <authorList>
            <person name="Lu T."/>
            <person name="Wang Q."/>
            <person name="Han X."/>
        </authorList>
    </citation>
    <scope>NUCLEOTIDE SEQUENCE</scope>
    <source>
        <strain evidence="2">WQ 366</strain>
    </source>
</reference>
<evidence type="ECO:0000256" key="1">
    <source>
        <dbReference type="SAM" id="Phobius"/>
    </source>
</evidence>
<accession>A0ABS7Z4T4</accession>
<keyword evidence="3" id="KW-1185">Reference proteome</keyword>
<keyword evidence="1" id="KW-0812">Transmembrane</keyword>
<proteinExistence type="predicted"/>
<evidence type="ECO:0000313" key="2">
    <source>
        <dbReference type="EMBL" id="MCA5005213.1"/>
    </source>
</evidence>
<evidence type="ECO:0000313" key="3">
    <source>
        <dbReference type="Proteomes" id="UP001165302"/>
    </source>
</evidence>